<keyword evidence="4" id="KW-1185">Reference proteome</keyword>
<dbReference type="GeneID" id="8234074"/>
<dbReference type="AlphaFoldDB" id="E0VEB1"/>
<dbReference type="PANTHER" id="PTHR15208:SF2">
    <property type="entry name" value="RECEPTOR-BINDING CANCER ANTIGEN EXPRESSED ON SISO CELLS"/>
    <property type="match status" value="1"/>
</dbReference>
<feature type="region of interest" description="Disordered" evidence="1">
    <location>
        <begin position="159"/>
        <end position="206"/>
    </location>
</feature>
<dbReference type="VEuPathDB" id="VectorBase:PHUM129500"/>
<dbReference type="InParanoid" id="E0VEB1"/>
<reference evidence="2" key="1">
    <citation type="submission" date="2007-04" db="EMBL/GenBank/DDBJ databases">
        <title>Annotation of Pediculus humanus corporis strain USDA.</title>
        <authorList>
            <person name="Kirkness E."/>
            <person name="Hannick L."/>
            <person name="Hass B."/>
            <person name="Bruggner R."/>
            <person name="Lawson D."/>
            <person name="Bidwell S."/>
            <person name="Joardar V."/>
            <person name="Caler E."/>
            <person name="Walenz B."/>
            <person name="Inman J."/>
            <person name="Schobel S."/>
            <person name="Galinsky K."/>
            <person name="Amedeo P."/>
            <person name="Strausberg R."/>
        </authorList>
    </citation>
    <scope>NUCLEOTIDE SEQUENCE</scope>
    <source>
        <strain evidence="2">USDA</strain>
    </source>
</reference>
<evidence type="ECO:0000313" key="2">
    <source>
        <dbReference type="EMBL" id="EEB11717.1"/>
    </source>
</evidence>
<dbReference type="KEGG" id="phu:Phum_PHUM129500"/>
<dbReference type="CTD" id="8234074"/>
<dbReference type="EMBL" id="DS235088">
    <property type="protein sequence ID" value="EEB11717.1"/>
    <property type="molecule type" value="Genomic_DNA"/>
</dbReference>
<evidence type="ECO:0008006" key="5">
    <source>
        <dbReference type="Google" id="ProtNLM"/>
    </source>
</evidence>
<organism>
    <name type="scientific">Pediculus humanus subsp. corporis</name>
    <name type="common">Body louse</name>
    <dbReference type="NCBI Taxonomy" id="121224"/>
    <lineage>
        <taxon>Eukaryota</taxon>
        <taxon>Metazoa</taxon>
        <taxon>Ecdysozoa</taxon>
        <taxon>Arthropoda</taxon>
        <taxon>Hexapoda</taxon>
        <taxon>Insecta</taxon>
        <taxon>Pterygota</taxon>
        <taxon>Neoptera</taxon>
        <taxon>Paraneoptera</taxon>
        <taxon>Psocodea</taxon>
        <taxon>Troctomorpha</taxon>
        <taxon>Phthiraptera</taxon>
        <taxon>Anoplura</taxon>
        <taxon>Pediculidae</taxon>
        <taxon>Pediculus</taxon>
    </lineage>
</organism>
<dbReference type="OMA" id="DWDANDM"/>
<sequence>MVNFIKNSILALFQFVIRIFKKAVCCFRRRRRLSGDSVTLTNIGIVPNVEKDSDLQTWNSWDSNSIDKSPTMITTVKPIDPVQQQIELYRQQRINLAQNEDIPETKIDYFQDMTPKIVRQAKMYLPSENEESINSYNFSLAPDPAFKSSELGIWEENQTWEDQTEQDWDANDMIREKKKVDREERLAKQQKKKMERKARLPIGVPS</sequence>
<dbReference type="eggNOG" id="ENOG502QSN4">
    <property type="taxonomic scope" value="Eukaryota"/>
</dbReference>
<gene>
    <name evidence="3" type="primary">8234074</name>
    <name evidence="2" type="ORF">Phum_PHUM129500</name>
</gene>
<reference evidence="2" key="2">
    <citation type="submission" date="2007-04" db="EMBL/GenBank/DDBJ databases">
        <title>The genome of the human body louse.</title>
        <authorList>
            <consortium name="The Human Body Louse Genome Consortium"/>
            <person name="Kirkness E."/>
            <person name="Walenz B."/>
            <person name="Hass B."/>
            <person name="Bruggner R."/>
            <person name="Strausberg R."/>
        </authorList>
    </citation>
    <scope>NUCLEOTIDE SEQUENCE</scope>
    <source>
        <strain evidence="2">USDA</strain>
    </source>
</reference>
<evidence type="ECO:0000313" key="4">
    <source>
        <dbReference type="Proteomes" id="UP000009046"/>
    </source>
</evidence>
<dbReference type="EnsemblMetazoa" id="PHUM129500-RA">
    <property type="protein sequence ID" value="PHUM129500-PA"/>
    <property type="gene ID" value="PHUM129500"/>
</dbReference>
<dbReference type="STRING" id="121224.E0VEB1"/>
<dbReference type="OrthoDB" id="10017216at2759"/>
<dbReference type="GO" id="GO:0030141">
    <property type="term" value="C:secretory granule"/>
    <property type="evidence" value="ECO:0007669"/>
    <property type="project" value="TreeGrafter"/>
</dbReference>
<dbReference type="FunCoup" id="E0VEB1">
    <property type="interactions" value="56"/>
</dbReference>
<dbReference type="InterPro" id="IPR017025">
    <property type="entry name" value="Cancer-assoc_antigen_RCAS1"/>
</dbReference>
<proteinExistence type="predicted"/>
<feature type="compositionally biased region" description="Acidic residues" evidence="1">
    <location>
        <begin position="159"/>
        <end position="170"/>
    </location>
</feature>
<accession>E0VEB1</accession>
<dbReference type="Proteomes" id="UP000009046">
    <property type="component" value="Unassembled WGS sequence"/>
</dbReference>
<dbReference type="HOGENOM" id="CLU_1200985_0_0_1"/>
<name>E0VEB1_PEDHC</name>
<protein>
    <recommendedName>
        <fullName evidence="5">Receptor-binding cancer antigen expressed on SiSo cells</fullName>
    </recommendedName>
</protein>
<dbReference type="EMBL" id="AAZO01001504">
    <property type="status" value="NOT_ANNOTATED_CDS"/>
    <property type="molecule type" value="Genomic_DNA"/>
</dbReference>
<dbReference type="RefSeq" id="XP_002424455.1">
    <property type="nucleotide sequence ID" value="XM_002424410.1"/>
</dbReference>
<reference evidence="3" key="3">
    <citation type="submission" date="2021-02" db="UniProtKB">
        <authorList>
            <consortium name="EnsemblMetazoa"/>
        </authorList>
    </citation>
    <scope>IDENTIFICATION</scope>
    <source>
        <strain evidence="3">USDA</strain>
    </source>
</reference>
<feature type="compositionally biased region" description="Basic and acidic residues" evidence="1">
    <location>
        <begin position="172"/>
        <end position="187"/>
    </location>
</feature>
<dbReference type="PANTHER" id="PTHR15208">
    <property type="entry name" value="RECEPTOR-BINDING CANCER ANTIGEN EXPRESSED ON SISO CELLS CANCER ASSOCIATED SURFACE ANTIGEN RCAS1 ESTROGEN RECEPTOR-BINDING FRAGMENT- ASSOCIATED GENE 9 PROTEIN"/>
    <property type="match status" value="1"/>
</dbReference>
<evidence type="ECO:0000313" key="3">
    <source>
        <dbReference type="EnsemblMetazoa" id="PHUM129500-PA"/>
    </source>
</evidence>
<dbReference type="PIRSF" id="PIRSF034247">
    <property type="entry name" value="RCAS1"/>
    <property type="match status" value="1"/>
</dbReference>
<evidence type="ECO:0000256" key="1">
    <source>
        <dbReference type="SAM" id="MobiDB-lite"/>
    </source>
</evidence>